<feature type="chain" id="PRO_5046516242" evidence="4">
    <location>
        <begin position="21"/>
        <end position="529"/>
    </location>
</feature>
<gene>
    <name evidence="6" type="ORF">ACFOD4_10250</name>
</gene>
<evidence type="ECO:0000256" key="2">
    <source>
        <dbReference type="ARBA" id="ARBA00005695"/>
    </source>
</evidence>
<keyword evidence="3 4" id="KW-0732">Signal</keyword>
<dbReference type="SUPFAM" id="SSF53850">
    <property type="entry name" value="Periplasmic binding protein-like II"/>
    <property type="match status" value="1"/>
</dbReference>
<evidence type="ECO:0000313" key="6">
    <source>
        <dbReference type="EMBL" id="MFC3125442.1"/>
    </source>
</evidence>
<dbReference type="EMBL" id="JBHRTN010000009">
    <property type="protein sequence ID" value="MFC3125442.1"/>
    <property type="molecule type" value="Genomic_DNA"/>
</dbReference>
<proteinExistence type="inferred from homology"/>
<sequence length="529" mass="58187">MRRAALTAFLALTLLGSPIADGVAQTPARTTLRYVPVGDLRVLDPIWTSAAITLIHAQLVYDVLVTMDSKMQPQLQMAESYTKSSDGLRWSFTLRPGLVFHDGSPVRARDVAASIRRWGERVTAGQALMSHVASISPVNDRTLEILFSRPFGPVLEALASPILAPFVMREQEANTDAFTQIRTVIGSGPFMFVPEAFRAGDRALYRRFPGYVPRSEPADGYAGGKVAKIDEVEWKYLPDSSTATQALQTGEVDLLESFPADLQPLLEGRQDIKLQVLNSAGLIGTIRPNTAHPPFNDARARQALLLIVDQAEFAGAIAAKPELARACLAVFVCGTPYATEVASAPWARTDFARARQLLAEAGYKGEPVVLLDPVDQPDIHMIAQLTADALRRAGVTVDVQAMDWSTLITRRNTREAPSLNPAGWHLAFTFWGGFSLSSPLHNTPLVSSCDGKNLYGWPCDAEIERLRAAFFSEATQEGRMRIIEALQARYYETVPYVSTGIYQRSVAYRSNLHGVLTTPYPVMWNIEKR</sequence>
<dbReference type="Gene3D" id="3.10.105.10">
    <property type="entry name" value="Dipeptide-binding Protein, Domain 3"/>
    <property type="match status" value="1"/>
</dbReference>
<dbReference type="PANTHER" id="PTHR30290">
    <property type="entry name" value="PERIPLASMIC BINDING COMPONENT OF ABC TRANSPORTER"/>
    <property type="match status" value="1"/>
</dbReference>
<dbReference type="PIRSF" id="PIRSF002741">
    <property type="entry name" value="MppA"/>
    <property type="match status" value="1"/>
</dbReference>
<dbReference type="CDD" id="cd08502">
    <property type="entry name" value="PBP2_NikA_DppA_OppA_like_16"/>
    <property type="match status" value="1"/>
</dbReference>
<accession>A0ABV7G5E4</accession>
<protein>
    <submittedName>
        <fullName evidence="6">ABC transporter substrate-binding protein</fullName>
    </submittedName>
</protein>
<feature type="domain" description="Solute-binding protein family 5" evidence="5">
    <location>
        <begin position="73"/>
        <end position="416"/>
    </location>
</feature>
<evidence type="ECO:0000256" key="4">
    <source>
        <dbReference type="SAM" id="SignalP"/>
    </source>
</evidence>
<evidence type="ECO:0000256" key="1">
    <source>
        <dbReference type="ARBA" id="ARBA00004418"/>
    </source>
</evidence>
<evidence type="ECO:0000256" key="3">
    <source>
        <dbReference type="ARBA" id="ARBA00022729"/>
    </source>
</evidence>
<evidence type="ECO:0000313" key="7">
    <source>
        <dbReference type="Proteomes" id="UP001595593"/>
    </source>
</evidence>
<dbReference type="Pfam" id="PF00496">
    <property type="entry name" value="SBP_bac_5"/>
    <property type="match status" value="1"/>
</dbReference>
<evidence type="ECO:0000259" key="5">
    <source>
        <dbReference type="Pfam" id="PF00496"/>
    </source>
</evidence>
<reference evidence="7" key="1">
    <citation type="journal article" date="2019" name="Int. J. Syst. Evol. Microbiol.">
        <title>The Global Catalogue of Microorganisms (GCM) 10K type strain sequencing project: providing services to taxonomists for standard genome sequencing and annotation.</title>
        <authorList>
            <consortium name="The Broad Institute Genomics Platform"/>
            <consortium name="The Broad Institute Genome Sequencing Center for Infectious Disease"/>
            <person name="Wu L."/>
            <person name="Ma J."/>
        </authorList>
    </citation>
    <scope>NUCLEOTIDE SEQUENCE [LARGE SCALE GENOMIC DNA]</scope>
    <source>
        <strain evidence="7">KCTC 52094</strain>
    </source>
</reference>
<keyword evidence="7" id="KW-1185">Reference proteome</keyword>
<comment type="subcellular location">
    <subcellularLocation>
        <location evidence="1">Periplasm</location>
    </subcellularLocation>
</comment>
<dbReference type="PANTHER" id="PTHR30290:SF38">
    <property type="entry name" value="D,D-DIPEPTIDE-BINDING PERIPLASMIC PROTEIN DDPA-RELATED"/>
    <property type="match status" value="1"/>
</dbReference>
<dbReference type="Proteomes" id="UP001595593">
    <property type="component" value="Unassembled WGS sequence"/>
</dbReference>
<name>A0ABV7G5E4_9PROT</name>
<dbReference type="InterPro" id="IPR000914">
    <property type="entry name" value="SBP_5_dom"/>
</dbReference>
<dbReference type="RefSeq" id="WP_379596143.1">
    <property type="nucleotide sequence ID" value="NZ_JBHRTN010000009.1"/>
</dbReference>
<dbReference type="InterPro" id="IPR030678">
    <property type="entry name" value="Peptide/Ni-bd"/>
</dbReference>
<comment type="caution">
    <text evidence="6">The sequence shown here is derived from an EMBL/GenBank/DDBJ whole genome shotgun (WGS) entry which is preliminary data.</text>
</comment>
<comment type="similarity">
    <text evidence="2">Belongs to the bacterial solute-binding protein 5 family.</text>
</comment>
<feature type="signal peptide" evidence="4">
    <location>
        <begin position="1"/>
        <end position="20"/>
    </location>
</feature>
<dbReference type="Gene3D" id="3.40.190.10">
    <property type="entry name" value="Periplasmic binding protein-like II"/>
    <property type="match status" value="1"/>
</dbReference>
<organism evidence="6 7">
    <name type="scientific">Teichococcus globiformis</name>
    <dbReference type="NCBI Taxonomy" id="2307229"/>
    <lineage>
        <taxon>Bacteria</taxon>
        <taxon>Pseudomonadati</taxon>
        <taxon>Pseudomonadota</taxon>
        <taxon>Alphaproteobacteria</taxon>
        <taxon>Acetobacterales</taxon>
        <taxon>Roseomonadaceae</taxon>
        <taxon>Roseomonas</taxon>
    </lineage>
</organism>
<dbReference type="InterPro" id="IPR039424">
    <property type="entry name" value="SBP_5"/>
</dbReference>